<dbReference type="AlphaFoldDB" id="A0A6J4UPN3"/>
<evidence type="ECO:0000313" key="2">
    <source>
        <dbReference type="EMBL" id="CAA9554215.1"/>
    </source>
</evidence>
<accession>A0A6J4UPN3</accession>
<name>A0A6J4UPN3_9BACT</name>
<gene>
    <name evidence="2" type="ORF">AVDCRST_MAG19-1080</name>
</gene>
<evidence type="ECO:0000256" key="1">
    <source>
        <dbReference type="SAM" id="MobiDB-lite"/>
    </source>
</evidence>
<dbReference type="EMBL" id="CADCWL010000044">
    <property type="protein sequence ID" value="CAA9554215.1"/>
    <property type="molecule type" value="Genomic_DNA"/>
</dbReference>
<reference evidence="2" key="1">
    <citation type="submission" date="2020-02" db="EMBL/GenBank/DDBJ databases">
        <authorList>
            <person name="Meier V. D."/>
        </authorList>
    </citation>
    <scope>NUCLEOTIDE SEQUENCE</scope>
    <source>
        <strain evidence="2">AVDCRST_MAG19</strain>
    </source>
</reference>
<protein>
    <submittedName>
        <fullName evidence="2">Uncharacterized protein</fullName>
    </submittedName>
</protein>
<feature type="region of interest" description="Disordered" evidence="1">
    <location>
        <begin position="1"/>
        <end position="22"/>
    </location>
</feature>
<sequence length="79" mass="8403">MAYLGPDPGIEQPEAQPSAGQVEHLAEQLRTLLVGHPEAAAAEQRGRRRRNDPAMPTEPFARLDSPPGQPRGGATGMHG</sequence>
<feature type="region of interest" description="Disordered" evidence="1">
    <location>
        <begin position="34"/>
        <end position="79"/>
    </location>
</feature>
<feature type="compositionally biased region" description="Gly residues" evidence="1">
    <location>
        <begin position="70"/>
        <end position="79"/>
    </location>
</feature>
<proteinExistence type="predicted"/>
<organism evidence="2">
    <name type="scientific">uncultured Thermomicrobiales bacterium</name>
    <dbReference type="NCBI Taxonomy" id="1645740"/>
    <lineage>
        <taxon>Bacteria</taxon>
        <taxon>Pseudomonadati</taxon>
        <taxon>Thermomicrobiota</taxon>
        <taxon>Thermomicrobia</taxon>
        <taxon>Thermomicrobiales</taxon>
        <taxon>environmental samples</taxon>
    </lineage>
</organism>